<keyword evidence="3" id="KW-0548">Nucleotidyltransferase</keyword>
<evidence type="ECO:0000256" key="6">
    <source>
        <dbReference type="ARBA" id="ARBA00034754"/>
    </source>
</evidence>
<evidence type="ECO:0000256" key="1">
    <source>
        <dbReference type="ARBA" id="ARBA00012417"/>
    </source>
</evidence>
<evidence type="ECO:0000313" key="9">
    <source>
        <dbReference type="EMBL" id="MEE3928007.1"/>
    </source>
</evidence>
<evidence type="ECO:0000256" key="3">
    <source>
        <dbReference type="ARBA" id="ARBA00022695"/>
    </source>
</evidence>
<comment type="similarity">
    <text evidence="6">Belongs to the DNA polymerase HolA subunit family.</text>
</comment>
<organism evidence="9 10">
    <name type="scientific">Mycoplasmopsis ciconiae</name>
    <dbReference type="NCBI Taxonomy" id="561067"/>
    <lineage>
        <taxon>Bacteria</taxon>
        <taxon>Bacillati</taxon>
        <taxon>Mycoplasmatota</taxon>
        <taxon>Mycoplasmoidales</taxon>
        <taxon>Metamycoplasmataceae</taxon>
        <taxon>Mycoplasmopsis</taxon>
    </lineage>
</organism>
<keyword evidence="4" id="KW-0235">DNA replication</keyword>
<dbReference type="NCBIfam" id="TIGR01128">
    <property type="entry name" value="holA"/>
    <property type="match status" value="1"/>
</dbReference>
<dbReference type="SUPFAM" id="SSF48019">
    <property type="entry name" value="post-AAA+ oligomerization domain-like"/>
    <property type="match status" value="1"/>
</dbReference>
<proteinExistence type="inferred from homology"/>
<evidence type="ECO:0000259" key="8">
    <source>
        <dbReference type="Pfam" id="PF21694"/>
    </source>
</evidence>
<dbReference type="PANTHER" id="PTHR34388">
    <property type="entry name" value="DNA POLYMERASE III SUBUNIT DELTA"/>
    <property type="match status" value="1"/>
</dbReference>
<dbReference type="EC" id="2.7.7.7" evidence="1"/>
<name>A0ABU7MKE6_9BACT</name>
<dbReference type="Gene3D" id="1.20.272.10">
    <property type="match status" value="1"/>
</dbReference>
<reference evidence="9" key="1">
    <citation type="submission" date="2024-01" db="EMBL/GenBank/DDBJ databases">
        <title>Genome sequence of Mycoplasma ciconiae type strain DSM 25251.</title>
        <authorList>
            <person name="Spergser J."/>
        </authorList>
    </citation>
    <scope>NUCLEOTIDE SEQUENCE [LARGE SCALE GENOMIC DNA]</scope>
    <source>
        <strain evidence="9">DSM 25251</strain>
    </source>
</reference>
<dbReference type="InterPro" id="IPR027417">
    <property type="entry name" value="P-loop_NTPase"/>
</dbReference>
<evidence type="ECO:0000256" key="7">
    <source>
        <dbReference type="ARBA" id="ARBA00049244"/>
    </source>
</evidence>
<dbReference type="SUPFAM" id="SSF52540">
    <property type="entry name" value="P-loop containing nucleoside triphosphate hydrolases"/>
    <property type="match status" value="1"/>
</dbReference>
<evidence type="ECO:0000313" key="10">
    <source>
        <dbReference type="Proteomes" id="UP001344817"/>
    </source>
</evidence>
<keyword evidence="5" id="KW-0239">DNA-directed DNA polymerase</keyword>
<sequence>MKLIYGIENFFIENEITKIKKKFDDQNIVIFEPNTPVNEIEEKIANNNIFDQAKLFIIKNLDILASKGAKMDNYQSLLRLLKNINQNNYKNTVVFVANVDKLNSNSFSAFLLDNSQVFLAKSLEKKSLFSVIQNYIKKNNGEISHDNLTYFLEIMPDDLNVIINEVNKLLLENKNISAQMINNSISVYNKNDIFAFSNSLSSANFESIYRKLLERLNENTDVISLIAQFSDLVINAYKYYAYAKIDLKEAQMANLEKIHPFRIKSAGILLRRYGIKKVIHLIKELQKLDFYYKNVGDSDADKFKNFIIKEFIDF</sequence>
<evidence type="ECO:0000256" key="4">
    <source>
        <dbReference type="ARBA" id="ARBA00022705"/>
    </source>
</evidence>
<evidence type="ECO:0000256" key="5">
    <source>
        <dbReference type="ARBA" id="ARBA00022932"/>
    </source>
</evidence>
<keyword evidence="2" id="KW-0808">Transferase</keyword>
<dbReference type="Gene3D" id="1.10.8.60">
    <property type="match status" value="1"/>
</dbReference>
<comment type="caution">
    <text evidence="9">The sequence shown here is derived from an EMBL/GenBank/DDBJ whole genome shotgun (WGS) entry which is preliminary data.</text>
</comment>
<protein>
    <recommendedName>
        <fullName evidence="1">DNA-directed DNA polymerase</fullName>
        <ecNumber evidence="1">2.7.7.7</ecNumber>
    </recommendedName>
</protein>
<dbReference type="InterPro" id="IPR005790">
    <property type="entry name" value="DNA_polIII_delta"/>
</dbReference>
<dbReference type="Pfam" id="PF21694">
    <property type="entry name" value="DNA_pol3_delta_C"/>
    <property type="match status" value="1"/>
</dbReference>
<dbReference type="PANTHER" id="PTHR34388:SF1">
    <property type="entry name" value="DNA POLYMERASE III SUBUNIT DELTA"/>
    <property type="match status" value="1"/>
</dbReference>
<keyword evidence="10" id="KW-1185">Reference proteome</keyword>
<dbReference type="Proteomes" id="UP001344817">
    <property type="component" value="Unassembled WGS sequence"/>
</dbReference>
<dbReference type="Gene3D" id="3.40.50.300">
    <property type="entry name" value="P-loop containing nucleotide triphosphate hydrolases"/>
    <property type="match status" value="1"/>
</dbReference>
<accession>A0ABU7MKE6</accession>
<dbReference type="EMBL" id="JAZDWZ010000001">
    <property type="protein sequence ID" value="MEE3928007.1"/>
    <property type="molecule type" value="Genomic_DNA"/>
</dbReference>
<dbReference type="InterPro" id="IPR048466">
    <property type="entry name" value="DNA_pol3_delta-like_C"/>
</dbReference>
<dbReference type="RefSeq" id="WP_330500422.1">
    <property type="nucleotide sequence ID" value="NZ_JAZDWZ010000001.1"/>
</dbReference>
<gene>
    <name evidence="9" type="ORF">V2E24_00245</name>
</gene>
<comment type="catalytic activity">
    <reaction evidence="7">
        <text>DNA(n) + a 2'-deoxyribonucleoside 5'-triphosphate = DNA(n+1) + diphosphate</text>
        <dbReference type="Rhea" id="RHEA:22508"/>
        <dbReference type="Rhea" id="RHEA-COMP:17339"/>
        <dbReference type="Rhea" id="RHEA-COMP:17340"/>
        <dbReference type="ChEBI" id="CHEBI:33019"/>
        <dbReference type="ChEBI" id="CHEBI:61560"/>
        <dbReference type="ChEBI" id="CHEBI:173112"/>
        <dbReference type="EC" id="2.7.7.7"/>
    </reaction>
</comment>
<dbReference type="InterPro" id="IPR008921">
    <property type="entry name" value="DNA_pol3_clamp-load_cplx_C"/>
</dbReference>
<evidence type="ECO:0000256" key="2">
    <source>
        <dbReference type="ARBA" id="ARBA00022679"/>
    </source>
</evidence>
<feature type="domain" description="DNA polymerase III delta subunit-like C-terminal" evidence="8">
    <location>
        <begin position="191"/>
        <end position="309"/>
    </location>
</feature>